<dbReference type="EMBL" id="FNRD01000015">
    <property type="protein sequence ID" value="SEB02072.1"/>
    <property type="molecule type" value="Genomic_DNA"/>
</dbReference>
<gene>
    <name evidence="1" type="ORF">SAMN05443667_11597</name>
</gene>
<proteinExistence type="predicted"/>
<dbReference type="Proteomes" id="UP000198951">
    <property type="component" value="Unassembled WGS sequence"/>
</dbReference>
<organism evidence="1 2">
    <name type="scientific">Flavobacterium gillisiae</name>
    <dbReference type="NCBI Taxonomy" id="150146"/>
    <lineage>
        <taxon>Bacteria</taxon>
        <taxon>Pseudomonadati</taxon>
        <taxon>Bacteroidota</taxon>
        <taxon>Flavobacteriia</taxon>
        <taxon>Flavobacteriales</taxon>
        <taxon>Flavobacteriaceae</taxon>
        <taxon>Flavobacterium</taxon>
    </lineage>
</organism>
<sequence length="130" mass="14592">MAKLTKIPLEIQPQEDTIRIKGGDLTLEATVVSGKDGDHFISIIPSLMISGYGSTEQEAINSLDENVETFCEDFMKLGAEQRKLELVKLGFSQVPYHRKNFSKLFVDENGLLQGLENVTIRKNKQYKVAC</sequence>
<accession>A0A1H4G013</accession>
<evidence type="ECO:0008006" key="3">
    <source>
        <dbReference type="Google" id="ProtNLM"/>
    </source>
</evidence>
<dbReference type="OrthoDB" id="769863at2"/>
<name>A0A1H4G013_9FLAO</name>
<evidence type="ECO:0000313" key="2">
    <source>
        <dbReference type="Proteomes" id="UP000198951"/>
    </source>
</evidence>
<dbReference type="RefSeq" id="WP_074722218.1">
    <property type="nucleotide sequence ID" value="NZ_FNRD01000015.1"/>
</dbReference>
<evidence type="ECO:0000313" key="1">
    <source>
        <dbReference type="EMBL" id="SEB02072.1"/>
    </source>
</evidence>
<reference evidence="2" key="1">
    <citation type="submission" date="2016-10" db="EMBL/GenBank/DDBJ databases">
        <authorList>
            <person name="Varghese N."/>
            <person name="Submissions S."/>
        </authorList>
    </citation>
    <scope>NUCLEOTIDE SEQUENCE [LARGE SCALE GENOMIC DNA]</scope>
    <source>
        <strain evidence="2">DSM 22376</strain>
    </source>
</reference>
<protein>
    <recommendedName>
        <fullName evidence="3">HicB_like antitoxin of toxin-antitoxin system</fullName>
    </recommendedName>
</protein>
<dbReference type="AlphaFoldDB" id="A0A1H4G013"/>
<keyword evidence="2" id="KW-1185">Reference proteome</keyword>